<evidence type="ECO:0000256" key="5">
    <source>
        <dbReference type="SAM" id="MobiDB-lite"/>
    </source>
</evidence>
<feature type="transmembrane region" description="Helical" evidence="6">
    <location>
        <begin position="255"/>
        <end position="276"/>
    </location>
</feature>
<evidence type="ECO:0000256" key="1">
    <source>
        <dbReference type="ARBA" id="ARBA00004141"/>
    </source>
</evidence>
<dbReference type="PROSITE" id="PS50261">
    <property type="entry name" value="G_PROTEIN_RECEP_F2_4"/>
    <property type="match status" value="1"/>
</dbReference>
<feature type="domain" description="G-protein coupled receptors family 2 profile 2" evidence="7">
    <location>
        <begin position="161"/>
        <end position="426"/>
    </location>
</feature>
<organism evidence="8 9">
    <name type="scientific">Dinoponera quadriceps</name>
    <name type="common">South American ant</name>
    <dbReference type="NCBI Taxonomy" id="609295"/>
    <lineage>
        <taxon>Eukaryota</taxon>
        <taxon>Metazoa</taxon>
        <taxon>Ecdysozoa</taxon>
        <taxon>Arthropoda</taxon>
        <taxon>Hexapoda</taxon>
        <taxon>Insecta</taxon>
        <taxon>Pterygota</taxon>
        <taxon>Neoptera</taxon>
        <taxon>Endopterygota</taxon>
        <taxon>Hymenoptera</taxon>
        <taxon>Apocrita</taxon>
        <taxon>Aculeata</taxon>
        <taxon>Formicoidea</taxon>
        <taxon>Formicidae</taxon>
        <taxon>Ponerinae</taxon>
        <taxon>Ponerini</taxon>
        <taxon>Dinoponera</taxon>
    </lineage>
</organism>
<keyword evidence="3 6" id="KW-1133">Transmembrane helix</keyword>
<dbReference type="Gene3D" id="1.20.1070.10">
    <property type="entry name" value="Rhodopsin 7-helix transmembrane proteins"/>
    <property type="match status" value="1"/>
</dbReference>
<dbReference type="RefSeq" id="XP_014487994.1">
    <property type="nucleotide sequence ID" value="XM_014632508.1"/>
</dbReference>
<dbReference type="GO" id="GO:0007166">
    <property type="term" value="P:cell surface receptor signaling pathway"/>
    <property type="evidence" value="ECO:0007669"/>
    <property type="project" value="InterPro"/>
</dbReference>
<dbReference type="PANTHER" id="PTHR45620:SF1">
    <property type="entry name" value="G-PROTEIN COUPLED RECEPTORS FAMILY 2 PROFILE 2 DOMAIN-CONTAINING PROTEIN"/>
    <property type="match status" value="1"/>
</dbReference>
<feature type="transmembrane region" description="Helical" evidence="6">
    <location>
        <begin position="166"/>
        <end position="186"/>
    </location>
</feature>
<feature type="transmembrane region" description="Helical" evidence="6">
    <location>
        <begin position="323"/>
        <end position="350"/>
    </location>
</feature>
<feature type="transmembrane region" description="Helical" evidence="6">
    <location>
        <begin position="401"/>
        <end position="425"/>
    </location>
</feature>
<dbReference type="GO" id="GO:0017046">
    <property type="term" value="F:peptide hormone binding"/>
    <property type="evidence" value="ECO:0007669"/>
    <property type="project" value="TreeGrafter"/>
</dbReference>
<feature type="transmembrane region" description="Helical" evidence="6">
    <location>
        <begin position="198"/>
        <end position="219"/>
    </location>
</feature>
<gene>
    <name evidence="9" type="primary">LOC106751587</name>
</gene>
<dbReference type="PRINTS" id="PR00249">
    <property type="entry name" value="GPCRSECRETIN"/>
</dbReference>
<evidence type="ECO:0000256" key="6">
    <source>
        <dbReference type="SAM" id="Phobius"/>
    </source>
</evidence>
<dbReference type="KEGG" id="dqu:106751587"/>
<evidence type="ECO:0000259" key="7">
    <source>
        <dbReference type="PROSITE" id="PS50261"/>
    </source>
</evidence>
<keyword evidence="8" id="KW-1185">Reference proteome</keyword>
<dbReference type="GeneID" id="106751587"/>
<feature type="region of interest" description="Disordered" evidence="5">
    <location>
        <begin position="467"/>
        <end position="491"/>
    </location>
</feature>
<keyword evidence="4 6" id="KW-0472">Membrane</keyword>
<dbReference type="PANTHER" id="PTHR45620">
    <property type="entry name" value="PDF RECEPTOR-LIKE PROTEIN-RELATED"/>
    <property type="match status" value="1"/>
</dbReference>
<dbReference type="AlphaFoldDB" id="A0A6P3YDL0"/>
<reference evidence="9" key="1">
    <citation type="submission" date="2025-08" db="UniProtKB">
        <authorList>
            <consortium name="RefSeq"/>
        </authorList>
    </citation>
    <scope>IDENTIFICATION</scope>
</reference>
<sequence>MGIAKLKRFLAEQQRKCDHILNEVAKINLFGDFDNSMERLHLSERYYNLTEANATVNEIDTKVEISPCSPIAVNHSCWTLSPGMTVLSCPIAWSMGHNLTSNNLRNLSSKICLANSQRFQNVSGSFWSLCTESSTFYTFDDRRLKYSRDLVEELSKWLRIIRIMSLIGYTTSLITLIVAMVIFSSLRKLWNPRNKLHMHLFASFIMRAFTALLKYWIFIDGIGLSWDFFIDGKIVFIKETWVCKLFTSLWQYSIIANYSWILMEGLYLHNLIVLALCSNSSPITLYILLGWGLPGLVVVPWIVTRATIEDTLCWTTHDNPSLFRIIRIPIMISILFNFVLFLNIVRMLFVKLKTSVYLQHKKMQYKKWTKSTMVLVPLFGAHYTLFLELSYYIDKDYRIELIWMFCDQLFASFQGTFVALLYCLLNSEVRAEMFRTWKTRRSKWYVDSFNSGHRELLKNLKSKTSRKRCRSEGDNGSSNSAGTAMRELSLP</sequence>
<evidence type="ECO:0000256" key="3">
    <source>
        <dbReference type="ARBA" id="ARBA00022989"/>
    </source>
</evidence>
<evidence type="ECO:0000256" key="2">
    <source>
        <dbReference type="ARBA" id="ARBA00022692"/>
    </source>
</evidence>
<feature type="transmembrane region" description="Helical" evidence="6">
    <location>
        <begin position="371"/>
        <end position="389"/>
    </location>
</feature>
<name>A0A6P3YDL0_DINQU</name>
<feature type="transmembrane region" description="Helical" evidence="6">
    <location>
        <begin position="283"/>
        <end position="303"/>
    </location>
</feature>
<accession>A0A6P3YDL0</accession>
<evidence type="ECO:0000256" key="4">
    <source>
        <dbReference type="ARBA" id="ARBA00023136"/>
    </source>
</evidence>
<dbReference type="Proteomes" id="UP000515204">
    <property type="component" value="Unplaced"/>
</dbReference>
<dbReference type="SUPFAM" id="SSF81321">
    <property type="entry name" value="Family A G protein-coupled receptor-like"/>
    <property type="match status" value="1"/>
</dbReference>
<keyword evidence="2 6" id="KW-0812">Transmembrane</keyword>
<dbReference type="InterPro" id="IPR050332">
    <property type="entry name" value="GPCR_2"/>
</dbReference>
<dbReference type="Pfam" id="PF00002">
    <property type="entry name" value="7tm_2"/>
    <property type="match status" value="1"/>
</dbReference>
<evidence type="ECO:0000313" key="9">
    <source>
        <dbReference type="RefSeq" id="XP_014487994.1"/>
    </source>
</evidence>
<dbReference type="GO" id="GO:0005886">
    <property type="term" value="C:plasma membrane"/>
    <property type="evidence" value="ECO:0007669"/>
    <property type="project" value="TreeGrafter"/>
</dbReference>
<protein>
    <submittedName>
        <fullName evidence="9">Secretin receptor-like</fullName>
    </submittedName>
</protein>
<proteinExistence type="predicted"/>
<evidence type="ECO:0000313" key="8">
    <source>
        <dbReference type="Proteomes" id="UP000515204"/>
    </source>
</evidence>
<dbReference type="InterPro" id="IPR000832">
    <property type="entry name" value="GPCR_2_secretin-like"/>
</dbReference>
<comment type="subcellular location">
    <subcellularLocation>
        <location evidence="1">Membrane</location>
        <topology evidence="1">Multi-pass membrane protein</topology>
    </subcellularLocation>
</comment>
<dbReference type="GO" id="GO:0008528">
    <property type="term" value="F:G protein-coupled peptide receptor activity"/>
    <property type="evidence" value="ECO:0007669"/>
    <property type="project" value="TreeGrafter"/>
</dbReference>
<dbReference type="GO" id="GO:0007188">
    <property type="term" value="P:adenylate cyclase-modulating G protein-coupled receptor signaling pathway"/>
    <property type="evidence" value="ECO:0007669"/>
    <property type="project" value="TreeGrafter"/>
</dbReference>
<dbReference type="InterPro" id="IPR017981">
    <property type="entry name" value="GPCR_2-like_7TM"/>
</dbReference>
<dbReference type="OrthoDB" id="16753at2759"/>